<evidence type="ECO:0000256" key="1">
    <source>
        <dbReference type="ARBA" id="ARBA00008635"/>
    </source>
</evidence>
<dbReference type="GO" id="GO:0046872">
    <property type="term" value="F:metal ion binding"/>
    <property type="evidence" value="ECO:0007669"/>
    <property type="project" value="UniProtKB-KW"/>
</dbReference>
<proteinExistence type="inferred from homology"/>
<dbReference type="Proteomes" id="UP000248917">
    <property type="component" value="Unassembled WGS sequence"/>
</dbReference>
<dbReference type="OrthoDB" id="119432at2"/>
<dbReference type="SUPFAM" id="SSF109854">
    <property type="entry name" value="DinB/YfiT-like putative metalloenzymes"/>
    <property type="match status" value="1"/>
</dbReference>
<accession>A0A326RMU4</accession>
<feature type="chain" id="PRO_5016329784" evidence="4">
    <location>
        <begin position="20"/>
        <end position="173"/>
    </location>
</feature>
<reference evidence="5 6" key="1">
    <citation type="submission" date="2018-06" db="EMBL/GenBank/DDBJ databases">
        <title>Genomic Encyclopedia of Archaeal and Bacterial Type Strains, Phase II (KMG-II): from individual species to whole genera.</title>
        <authorList>
            <person name="Goeker M."/>
        </authorList>
    </citation>
    <scope>NUCLEOTIDE SEQUENCE [LARGE SCALE GENOMIC DNA]</scope>
    <source>
        <strain evidence="5 6">T4</strain>
    </source>
</reference>
<evidence type="ECO:0000256" key="4">
    <source>
        <dbReference type="SAM" id="SignalP"/>
    </source>
</evidence>
<dbReference type="RefSeq" id="WP_111393342.1">
    <property type="nucleotide sequence ID" value="NZ_QKTX01000009.1"/>
</dbReference>
<dbReference type="Pfam" id="PF05163">
    <property type="entry name" value="DinB"/>
    <property type="match status" value="1"/>
</dbReference>
<feature type="binding site" evidence="3">
    <location>
        <position position="152"/>
    </location>
    <ligand>
        <name>a divalent metal cation</name>
        <dbReference type="ChEBI" id="CHEBI:60240"/>
    </ligand>
</feature>
<protein>
    <submittedName>
        <fullName evidence="5">Putative damage-inducible protein DinB</fullName>
    </submittedName>
</protein>
<comment type="similarity">
    <text evidence="1">Belongs to the DinB family.</text>
</comment>
<evidence type="ECO:0000313" key="5">
    <source>
        <dbReference type="EMBL" id="PZV82198.1"/>
    </source>
</evidence>
<keyword evidence="4" id="KW-0732">Signal</keyword>
<comment type="caution">
    <text evidence="5">The sequence shown here is derived from an EMBL/GenBank/DDBJ whole genome shotgun (WGS) entry which is preliminary data.</text>
</comment>
<evidence type="ECO:0000313" key="6">
    <source>
        <dbReference type="Proteomes" id="UP000248917"/>
    </source>
</evidence>
<name>A0A326RMU4_9BACT</name>
<feature type="binding site" evidence="3">
    <location>
        <position position="66"/>
    </location>
    <ligand>
        <name>a divalent metal cation</name>
        <dbReference type="ChEBI" id="CHEBI:60240"/>
    </ligand>
</feature>
<feature type="binding site" evidence="3">
    <location>
        <position position="148"/>
    </location>
    <ligand>
        <name>a divalent metal cation</name>
        <dbReference type="ChEBI" id="CHEBI:60240"/>
    </ligand>
</feature>
<organism evidence="5 6">
    <name type="scientific">Algoriphagus aquaeductus</name>
    <dbReference type="NCBI Taxonomy" id="475299"/>
    <lineage>
        <taxon>Bacteria</taxon>
        <taxon>Pseudomonadati</taxon>
        <taxon>Bacteroidota</taxon>
        <taxon>Cytophagia</taxon>
        <taxon>Cytophagales</taxon>
        <taxon>Cyclobacteriaceae</taxon>
        <taxon>Algoriphagus</taxon>
    </lineage>
</organism>
<dbReference type="EMBL" id="QKTX01000009">
    <property type="protein sequence ID" value="PZV82198.1"/>
    <property type="molecule type" value="Genomic_DNA"/>
</dbReference>
<dbReference type="InterPro" id="IPR007837">
    <property type="entry name" value="DinB"/>
</dbReference>
<feature type="signal peptide" evidence="4">
    <location>
        <begin position="1"/>
        <end position="19"/>
    </location>
</feature>
<dbReference type="Gene3D" id="1.20.120.450">
    <property type="entry name" value="dinb family like domain"/>
    <property type="match status" value="1"/>
</dbReference>
<keyword evidence="2 3" id="KW-0479">Metal-binding</keyword>
<gene>
    <name evidence="5" type="ORF">CLV31_10959</name>
</gene>
<dbReference type="InterPro" id="IPR034660">
    <property type="entry name" value="DinB/YfiT-like"/>
</dbReference>
<keyword evidence="6" id="KW-1185">Reference proteome</keyword>
<evidence type="ECO:0000256" key="3">
    <source>
        <dbReference type="PIRSR" id="PIRSR607837-1"/>
    </source>
</evidence>
<sequence>MKILISILLIFAATTITKAQSPIDDIVKDWERAKAYTKEYLDAMPAEGYALKPTAEMRSFAQQMLHLTDANYGIGAAATGATSPVGMGESEKATDQSKENVTKLVMAGYDFVINSIKAMDPAQLNETTKLFGRFELSKAKAIEKCFEHQTHHRGQTTVYIRMAGATPPQEKLF</sequence>
<evidence type="ECO:0000256" key="2">
    <source>
        <dbReference type="ARBA" id="ARBA00022723"/>
    </source>
</evidence>
<dbReference type="AlphaFoldDB" id="A0A326RMU4"/>